<dbReference type="SUPFAM" id="SSF53254">
    <property type="entry name" value="Phosphoglycerate mutase-like"/>
    <property type="match status" value="1"/>
</dbReference>
<dbReference type="EMBL" id="QGGQ01000003">
    <property type="protein sequence ID" value="PWK24090.1"/>
    <property type="molecule type" value="Genomic_DNA"/>
</dbReference>
<dbReference type="InterPro" id="IPR013078">
    <property type="entry name" value="His_Pase_superF_clade-1"/>
</dbReference>
<comment type="caution">
    <text evidence="3">The sequence shown here is derived from an EMBL/GenBank/DDBJ whole genome shotgun (WGS) entry which is preliminary data.</text>
</comment>
<dbReference type="Gene3D" id="3.40.50.1240">
    <property type="entry name" value="Phosphoglycerate mutase-like"/>
    <property type="match status" value="1"/>
</dbReference>
<organism evidence="3 4">
    <name type="scientific">Maribacter polysiphoniae</name>
    <dbReference type="NCBI Taxonomy" id="429344"/>
    <lineage>
        <taxon>Bacteria</taxon>
        <taxon>Pseudomonadati</taxon>
        <taxon>Bacteroidota</taxon>
        <taxon>Flavobacteriia</taxon>
        <taxon>Flavobacteriales</taxon>
        <taxon>Flavobacteriaceae</taxon>
        <taxon>Maribacter</taxon>
    </lineage>
</organism>
<dbReference type="Proteomes" id="UP000245667">
    <property type="component" value="Unassembled WGS sequence"/>
</dbReference>
<dbReference type="Proteomes" id="UP000651837">
    <property type="component" value="Unassembled WGS sequence"/>
</dbReference>
<keyword evidence="5" id="KW-1185">Reference proteome</keyword>
<accession>A0A316EM80</accession>
<feature type="binding site" evidence="1">
    <location>
        <position position="57"/>
    </location>
    <ligand>
        <name>substrate</name>
    </ligand>
</feature>
<sequence>MKQLVLVRHGKSSWEYSVNDKDRPLLARGIADGHMVVEAFDRKGILPDAIFSSPAIRAMHTCLIFLRKLGYPLGQFEISNELYDFSGDEVLRFIKKMDNSLNTVMLFGHNHAFTHLANSLGSQYIDNVPTSGLVHMTFEIDNWNDVASGITSNIVFPKHLK</sequence>
<dbReference type="Pfam" id="PF00300">
    <property type="entry name" value="His_Phos_1"/>
    <property type="match status" value="1"/>
</dbReference>
<name>A0A316EM80_9FLAO</name>
<dbReference type="OrthoDB" id="9810154at2"/>
<proteinExistence type="predicted"/>
<evidence type="ECO:0000313" key="5">
    <source>
        <dbReference type="Proteomes" id="UP000651837"/>
    </source>
</evidence>
<dbReference type="AlphaFoldDB" id="A0A316EM80"/>
<dbReference type="PANTHER" id="PTHR47623:SF1">
    <property type="entry name" value="OS09G0287300 PROTEIN"/>
    <property type="match status" value="1"/>
</dbReference>
<gene>
    <name evidence="2" type="ORF">HZY62_09280</name>
    <name evidence="3" type="ORF">LX92_01676</name>
</gene>
<evidence type="ECO:0000256" key="1">
    <source>
        <dbReference type="PIRSR" id="PIRSR613078-2"/>
    </source>
</evidence>
<dbReference type="InterPro" id="IPR029033">
    <property type="entry name" value="His_PPase_superfam"/>
</dbReference>
<dbReference type="SMART" id="SM00855">
    <property type="entry name" value="PGAM"/>
    <property type="match status" value="1"/>
</dbReference>
<reference evidence="2 5" key="2">
    <citation type="submission" date="2020-07" db="EMBL/GenBank/DDBJ databases">
        <title>The draft genome sequence of Maribacter polysiphoniae KCTC 22021.</title>
        <authorList>
            <person name="Mu L."/>
        </authorList>
    </citation>
    <scope>NUCLEOTIDE SEQUENCE [LARGE SCALE GENOMIC DNA]</scope>
    <source>
        <strain evidence="2 5">KCTC 22021</strain>
    </source>
</reference>
<dbReference type="RefSeq" id="WP_109649844.1">
    <property type="nucleotide sequence ID" value="NZ_CAJQNU010000012.1"/>
</dbReference>
<dbReference type="CDD" id="cd07067">
    <property type="entry name" value="HP_PGM_like"/>
    <property type="match status" value="1"/>
</dbReference>
<dbReference type="PANTHER" id="PTHR47623">
    <property type="entry name" value="OS09G0287300 PROTEIN"/>
    <property type="match status" value="1"/>
</dbReference>
<dbReference type="EMBL" id="JACWLN010000003">
    <property type="protein sequence ID" value="MBD1260776.1"/>
    <property type="molecule type" value="Genomic_DNA"/>
</dbReference>
<evidence type="ECO:0000313" key="2">
    <source>
        <dbReference type="EMBL" id="MBD1260776.1"/>
    </source>
</evidence>
<reference evidence="3 4" key="1">
    <citation type="submission" date="2018-05" db="EMBL/GenBank/DDBJ databases">
        <title>Genomic Encyclopedia of Archaeal and Bacterial Type Strains, Phase II (KMG-II): from individual species to whole genera.</title>
        <authorList>
            <person name="Goeker M."/>
        </authorList>
    </citation>
    <scope>NUCLEOTIDE SEQUENCE [LARGE SCALE GENOMIC DNA]</scope>
    <source>
        <strain evidence="3 4">DSM 23514</strain>
    </source>
</reference>
<protein>
    <submittedName>
        <fullName evidence="2">Histidine phosphatase family protein</fullName>
    </submittedName>
    <submittedName>
        <fullName evidence="3">Phosphohistidine phosphatase</fullName>
    </submittedName>
</protein>
<evidence type="ECO:0000313" key="3">
    <source>
        <dbReference type="EMBL" id="PWK24090.1"/>
    </source>
</evidence>
<evidence type="ECO:0000313" key="4">
    <source>
        <dbReference type="Proteomes" id="UP000245667"/>
    </source>
</evidence>